<keyword evidence="4 10" id="KW-0862">Zinc</keyword>
<evidence type="ECO:0000256" key="8">
    <source>
        <dbReference type="ARBA" id="ARBA00023242"/>
    </source>
</evidence>
<feature type="DNA-binding region" description="Homeobox" evidence="9">
    <location>
        <begin position="219"/>
        <end position="278"/>
    </location>
</feature>
<organism evidence="15 16">
    <name type="scientific">Clavelina lepadiformis</name>
    <name type="common">Light-bulb sea squirt</name>
    <name type="synonym">Ascidia lepadiformis</name>
    <dbReference type="NCBI Taxonomy" id="159417"/>
    <lineage>
        <taxon>Eukaryota</taxon>
        <taxon>Metazoa</taxon>
        <taxon>Chordata</taxon>
        <taxon>Tunicata</taxon>
        <taxon>Ascidiacea</taxon>
        <taxon>Aplousobranchia</taxon>
        <taxon>Clavelinidae</taxon>
        <taxon>Clavelina</taxon>
    </lineage>
</organism>
<dbReference type="InterPro" id="IPR001356">
    <property type="entry name" value="HD"/>
</dbReference>
<dbReference type="PROSITE" id="PS50071">
    <property type="entry name" value="HOMEOBOX_2"/>
    <property type="match status" value="1"/>
</dbReference>
<accession>A0ABP0F1V3</accession>
<dbReference type="InterPro" id="IPR001781">
    <property type="entry name" value="Znf_LIM"/>
</dbReference>
<protein>
    <submittedName>
        <fullName evidence="15">Uncharacterized protein</fullName>
    </submittedName>
</protein>
<keyword evidence="5 10" id="KW-0440">LIM domain</keyword>
<comment type="caution">
    <text evidence="15">The sequence shown here is derived from an EMBL/GenBank/DDBJ whole genome shotgun (WGS) entry which is preliminary data.</text>
</comment>
<evidence type="ECO:0000256" key="5">
    <source>
        <dbReference type="ARBA" id="ARBA00023038"/>
    </source>
</evidence>
<dbReference type="SUPFAM" id="SSF46689">
    <property type="entry name" value="Homeodomain-like"/>
    <property type="match status" value="1"/>
</dbReference>
<feature type="compositionally biased region" description="Basic and acidic residues" evidence="12">
    <location>
        <begin position="278"/>
        <end position="300"/>
    </location>
</feature>
<proteinExistence type="predicted"/>
<dbReference type="PROSITE" id="PS00478">
    <property type="entry name" value="LIM_DOMAIN_1"/>
    <property type="match status" value="1"/>
</dbReference>
<dbReference type="InterPro" id="IPR050453">
    <property type="entry name" value="LIM_Homeobox_TF"/>
</dbReference>
<evidence type="ECO:0000259" key="13">
    <source>
        <dbReference type="PROSITE" id="PS50023"/>
    </source>
</evidence>
<dbReference type="EMBL" id="CAWYQH010000002">
    <property type="protein sequence ID" value="CAK8673694.1"/>
    <property type="molecule type" value="Genomic_DNA"/>
</dbReference>
<keyword evidence="7 9" id="KW-0371">Homeobox</keyword>
<dbReference type="Pfam" id="PF00046">
    <property type="entry name" value="Homeodomain"/>
    <property type="match status" value="1"/>
</dbReference>
<dbReference type="PANTHER" id="PTHR24208">
    <property type="entry name" value="LIM/HOMEOBOX PROTEIN LHX"/>
    <property type="match status" value="1"/>
</dbReference>
<evidence type="ECO:0000256" key="11">
    <source>
        <dbReference type="RuleBase" id="RU000682"/>
    </source>
</evidence>
<gene>
    <name evidence="15" type="ORF">CVLEPA_LOCUS3458</name>
</gene>
<feature type="region of interest" description="Disordered" evidence="12">
    <location>
        <begin position="278"/>
        <end position="301"/>
    </location>
</feature>
<feature type="region of interest" description="Disordered" evidence="12">
    <location>
        <begin position="1"/>
        <end position="29"/>
    </location>
</feature>
<evidence type="ECO:0000256" key="6">
    <source>
        <dbReference type="ARBA" id="ARBA00023125"/>
    </source>
</evidence>
<evidence type="ECO:0000256" key="3">
    <source>
        <dbReference type="ARBA" id="ARBA00022737"/>
    </source>
</evidence>
<dbReference type="PROSITE" id="PS50023">
    <property type="entry name" value="LIM_DOMAIN_2"/>
    <property type="match status" value="1"/>
</dbReference>
<evidence type="ECO:0000313" key="16">
    <source>
        <dbReference type="Proteomes" id="UP001642483"/>
    </source>
</evidence>
<evidence type="ECO:0000256" key="9">
    <source>
        <dbReference type="PROSITE-ProRule" id="PRU00108"/>
    </source>
</evidence>
<dbReference type="Proteomes" id="UP001642483">
    <property type="component" value="Unassembled WGS sequence"/>
</dbReference>
<evidence type="ECO:0000256" key="1">
    <source>
        <dbReference type="ARBA" id="ARBA00004123"/>
    </source>
</evidence>
<evidence type="ECO:0000313" key="15">
    <source>
        <dbReference type="EMBL" id="CAK8673694.1"/>
    </source>
</evidence>
<reference evidence="15 16" key="1">
    <citation type="submission" date="2024-02" db="EMBL/GenBank/DDBJ databases">
        <authorList>
            <person name="Daric V."/>
            <person name="Darras S."/>
        </authorList>
    </citation>
    <scope>NUCLEOTIDE SEQUENCE [LARGE SCALE GENOMIC DNA]</scope>
</reference>
<feature type="domain" description="LIM zinc-binding" evidence="13">
    <location>
        <begin position="40"/>
        <end position="101"/>
    </location>
</feature>
<evidence type="ECO:0000256" key="12">
    <source>
        <dbReference type="SAM" id="MobiDB-lite"/>
    </source>
</evidence>
<evidence type="ECO:0000256" key="4">
    <source>
        <dbReference type="ARBA" id="ARBA00022833"/>
    </source>
</evidence>
<evidence type="ECO:0000256" key="7">
    <source>
        <dbReference type="ARBA" id="ARBA00023155"/>
    </source>
</evidence>
<name>A0ABP0F1V3_CLALP</name>
<evidence type="ECO:0000256" key="2">
    <source>
        <dbReference type="ARBA" id="ARBA00022723"/>
    </source>
</evidence>
<dbReference type="SMART" id="SM00389">
    <property type="entry name" value="HOX"/>
    <property type="match status" value="1"/>
</dbReference>
<sequence length="400" mass="46035">MQIDDRAEYPASSRGSPCPSSNPESSSAICSPPMTSLTPNTCAGCGQSIMDKHMLLVEKSYWHTSCLKCVSCARPLEELDKCFVKNGSIYCRNDYHRIFKACGHCRNVIQPHEFKIHVNDQLYHYTSNCFTCCHCLQPLERRARYFNRPRGLVCWRCEQQDETDYYFRHVNMHKPGRPRKKKQVITSPHLDSIGGMTISFTTDRFQGDTERTNFTTQKSKRNRTSFKHYQLRAMKEYFNQNRNPDAKDLQKLTETTSLPKRVLQVWFQNARAKHRRNCAIEESSKTSGVKKEEKKSDFQLKAEPSAVESTCSDSLSLNLETSPDSKNFFYETKGYCDDIKNMITSPFSEYSPNYSCKSMSFSPYEPQAFADTTKQNTFSPTSIMTSGMENIHVMTSPCQL</sequence>
<evidence type="ECO:0000256" key="10">
    <source>
        <dbReference type="PROSITE-ProRule" id="PRU00125"/>
    </source>
</evidence>
<dbReference type="SUPFAM" id="SSF57716">
    <property type="entry name" value="Glucocorticoid receptor-like (DNA-binding domain)"/>
    <property type="match status" value="2"/>
</dbReference>
<feature type="compositionally biased region" description="Low complexity" evidence="12">
    <location>
        <begin position="16"/>
        <end position="29"/>
    </location>
</feature>
<dbReference type="SMART" id="SM00132">
    <property type="entry name" value="LIM"/>
    <property type="match status" value="2"/>
</dbReference>
<dbReference type="Pfam" id="PF00412">
    <property type="entry name" value="LIM"/>
    <property type="match status" value="2"/>
</dbReference>
<dbReference type="InterPro" id="IPR009057">
    <property type="entry name" value="Homeodomain-like_sf"/>
</dbReference>
<dbReference type="Gene3D" id="1.10.10.60">
    <property type="entry name" value="Homeodomain-like"/>
    <property type="match status" value="1"/>
</dbReference>
<dbReference type="PANTHER" id="PTHR24208:SF168">
    <property type="entry name" value="PROTEIN APTEROUS"/>
    <property type="match status" value="1"/>
</dbReference>
<keyword evidence="6 9" id="KW-0238">DNA-binding</keyword>
<evidence type="ECO:0000259" key="14">
    <source>
        <dbReference type="PROSITE" id="PS50071"/>
    </source>
</evidence>
<keyword evidence="2 10" id="KW-0479">Metal-binding</keyword>
<comment type="subcellular location">
    <subcellularLocation>
        <location evidence="1 9 11">Nucleus</location>
    </subcellularLocation>
</comment>
<dbReference type="CDD" id="cd00086">
    <property type="entry name" value="homeodomain"/>
    <property type="match status" value="1"/>
</dbReference>
<keyword evidence="8 9" id="KW-0539">Nucleus</keyword>
<keyword evidence="16" id="KW-1185">Reference proteome</keyword>
<keyword evidence="3" id="KW-0677">Repeat</keyword>
<feature type="domain" description="Homeobox" evidence="14">
    <location>
        <begin position="217"/>
        <end position="277"/>
    </location>
</feature>
<dbReference type="Gene3D" id="2.10.110.10">
    <property type="entry name" value="Cysteine Rich Protein"/>
    <property type="match status" value="2"/>
</dbReference>